<feature type="transmembrane region" description="Helical" evidence="1">
    <location>
        <begin position="80"/>
        <end position="103"/>
    </location>
</feature>
<sequence length="165" mass="19840">MGDTLLEFSDELQYHLKVSKLANYLNIKNKDIDLLKYILSCRDKDKAVRLYKLGKDYLEKDKESNNYKLKTKYTLKRIKWYGYLGTILYFLINIFGSTPYLVVTYLRFAYKEEGSTVSNDLNYLMFFFFMIFFMISMFVLWHYLRPEAAKNFLEMEKINKYSTGI</sequence>
<name>A0AAU7SYU9_9GAMM</name>
<keyword evidence="1" id="KW-1133">Transmembrane helix</keyword>
<evidence type="ECO:0000313" key="2">
    <source>
        <dbReference type="EMBL" id="XBU16125.1"/>
    </source>
</evidence>
<evidence type="ECO:0000256" key="1">
    <source>
        <dbReference type="SAM" id="Phobius"/>
    </source>
</evidence>
<accession>A0AAU7SYU9</accession>
<proteinExistence type="predicted"/>
<organism evidence="2">
    <name type="scientific">Acinetobacter sp. A1-4-2</name>
    <dbReference type="NCBI Taxonomy" id="3156489"/>
    <lineage>
        <taxon>Bacteria</taxon>
        <taxon>Pseudomonadati</taxon>
        <taxon>Pseudomonadota</taxon>
        <taxon>Gammaproteobacteria</taxon>
        <taxon>Moraxellales</taxon>
        <taxon>Moraxellaceae</taxon>
        <taxon>Acinetobacter</taxon>
    </lineage>
</organism>
<keyword evidence="1" id="KW-0812">Transmembrane</keyword>
<protein>
    <submittedName>
        <fullName evidence="2">Uncharacterized protein</fullName>
    </submittedName>
</protein>
<keyword evidence="1" id="KW-0472">Membrane</keyword>
<feature type="transmembrane region" description="Helical" evidence="1">
    <location>
        <begin position="123"/>
        <end position="144"/>
    </location>
</feature>
<gene>
    <name evidence="2" type="ORF">ABJ384_02710</name>
</gene>
<dbReference type="AlphaFoldDB" id="A0AAU7SYU9"/>
<reference evidence="2" key="1">
    <citation type="submission" date="2024-06" db="EMBL/GenBank/DDBJ databases">
        <authorList>
            <person name="Song Z."/>
        </authorList>
    </citation>
    <scope>NUCLEOTIDE SEQUENCE</scope>
    <source>
        <strain evidence="2">A1-4-2</strain>
    </source>
</reference>
<dbReference type="RefSeq" id="WP_349928723.1">
    <property type="nucleotide sequence ID" value="NZ_CP157981.1"/>
</dbReference>
<dbReference type="EMBL" id="CP157981">
    <property type="protein sequence ID" value="XBU16125.1"/>
    <property type="molecule type" value="Genomic_DNA"/>
</dbReference>